<dbReference type="SUPFAM" id="SSF46785">
    <property type="entry name" value="Winged helix' DNA-binding domain"/>
    <property type="match status" value="1"/>
</dbReference>
<accession>A0A2U8E1Y9</accession>
<dbReference type="Pfam" id="PF13377">
    <property type="entry name" value="Peripla_BP_3"/>
    <property type="match status" value="1"/>
</dbReference>
<dbReference type="InterPro" id="IPR028082">
    <property type="entry name" value="Peripla_BP_I"/>
</dbReference>
<dbReference type="PANTHER" id="PTHR30146:SF109">
    <property type="entry name" value="HTH-TYPE TRANSCRIPTIONAL REGULATOR GALS"/>
    <property type="match status" value="1"/>
</dbReference>
<reference evidence="6 7" key="1">
    <citation type="journal article" date="2018" name="Syst. Appl. Microbiol.">
        <title>Ereboglobus luteus gen. nov. sp. nov. from cockroach guts, and new insights into the oxygen relationship of the genera Opitutus and Didymococcus (Verrucomicrobia: Opitutaceae).</title>
        <authorList>
            <person name="Tegtmeier D."/>
            <person name="Belitz A."/>
            <person name="Radek R."/>
            <person name="Heimerl T."/>
            <person name="Brune A."/>
        </authorList>
    </citation>
    <scope>NUCLEOTIDE SEQUENCE [LARGE SCALE GENOMIC DNA]</scope>
    <source>
        <strain evidence="6 7">Ho45</strain>
    </source>
</reference>
<dbReference type="InterPro" id="IPR000524">
    <property type="entry name" value="Tscrpt_reg_HTH_GntR"/>
</dbReference>
<keyword evidence="1" id="KW-0805">Transcription regulation</keyword>
<dbReference type="Proteomes" id="UP000244896">
    <property type="component" value="Chromosome"/>
</dbReference>
<evidence type="ECO:0000259" key="5">
    <source>
        <dbReference type="PROSITE" id="PS50949"/>
    </source>
</evidence>
<dbReference type="KEGG" id="elut:CKA38_05925"/>
<dbReference type="Pfam" id="PF00392">
    <property type="entry name" value="GntR"/>
    <property type="match status" value="1"/>
</dbReference>
<dbReference type="PROSITE" id="PS50949">
    <property type="entry name" value="HTH_GNTR"/>
    <property type="match status" value="1"/>
</dbReference>
<organism evidence="6 7">
    <name type="scientific">Ereboglobus luteus</name>
    <dbReference type="NCBI Taxonomy" id="1796921"/>
    <lineage>
        <taxon>Bacteria</taxon>
        <taxon>Pseudomonadati</taxon>
        <taxon>Verrucomicrobiota</taxon>
        <taxon>Opitutia</taxon>
        <taxon>Opitutales</taxon>
        <taxon>Opitutaceae</taxon>
        <taxon>Ereboglobus</taxon>
    </lineage>
</organism>
<name>A0A2U8E1Y9_9BACT</name>
<dbReference type="OrthoDB" id="180305at2"/>
<dbReference type="InterPro" id="IPR036388">
    <property type="entry name" value="WH-like_DNA-bd_sf"/>
</dbReference>
<feature type="region of interest" description="Disordered" evidence="4">
    <location>
        <begin position="1"/>
        <end position="33"/>
    </location>
</feature>
<dbReference type="EMBL" id="CP023004">
    <property type="protein sequence ID" value="AWI08851.1"/>
    <property type="molecule type" value="Genomic_DNA"/>
</dbReference>
<keyword evidence="7" id="KW-1185">Reference proteome</keyword>
<dbReference type="CDD" id="cd07377">
    <property type="entry name" value="WHTH_GntR"/>
    <property type="match status" value="1"/>
</dbReference>
<dbReference type="Gene3D" id="1.10.10.10">
    <property type="entry name" value="Winged helix-like DNA-binding domain superfamily/Winged helix DNA-binding domain"/>
    <property type="match status" value="1"/>
</dbReference>
<dbReference type="PRINTS" id="PR00035">
    <property type="entry name" value="HTHGNTR"/>
</dbReference>
<dbReference type="GO" id="GO:0000976">
    <property type="term" value="F:transcription cis-regulatory region binding"/>
    <property type="evidence" value="ECO:0007669"/>
    <property type="project" value="TreeGrafter"/>
</dbReference>
<dbReference type="InterPro" id="IPR036390">
    <property type="entry name" value="WH_DNA-bd_sf"/>
</dbReference>
<evidence type="ECO:0000256" key="2">
    <source>
        <dbReference type="ARBA" id="ARBA00023125"/>
    </source>
</evidence>
<evidence type="ECO:0000256" key="4">
    <source>
        <dbReference type="SAM" id="MobiDB-lite"/>
    </source>
</evidence>
<keyword evidence="2" id="KW-0238">DNA-binding</keyword>
<dbReference type="SUPFAM" id="SSF53822">
    <property type="entry name" value="Periplasmic binding protein-like I"/>
    <property type="match status" value="1"/>
</dbReference>
<feature type="domain" description="HTH gntR-type" evidence="5">
    <location>
        <begin position="32"/>
        <end position="102"/>
    </location>
</feature>
<proteinExistence type="predicted"/>
<protein>
    <recommendedName>
        <fullName evidence="5">HTH gntR-type domain-containing protein</fullName>
    </recommendedName>
</protein>
<dbReference type="PANTHER" id="PTHR30146">
    <property type="entry name" value="LACI-RELATED TRANSCRIPTIONAL REPRESSOR"/>
    <property type="match status" value="1"/>
</dbReference>
<dbReference type="SMART" id="SM00345">
    <property type="entry name" value="HTH_GNTR"/>
    <property type="match status" value="1"/>
</dbReference>
<keyword evidence="3" id="KW-0804">Transcription</keyword>
<dbReference type="GO" id="GO:0003700">
    <property type="term" value="F:DNA-binding transcription factor activity"/>
    <property type="evidence" value="ECO:0007669"/>
    <property type="project" value="InterPro"/>
</dbReference>
<dbReference type="CDD" id="cd06267">
    <property type="entry name" value="PBP1_LacI_sugar_binding-like"/>
    <property type="match status" value="1"/>
</dbReference>
<dbReference type="InterPro" id="IPR046335">
    <property type="entry name" value="LacI/GalR-like_sensor"/>
</dbReference>
<evidence type="ECO:0000256" key="1">
    <source>
        <dbReference type="ARBA" id="ARBA00023015"/>
    </source>
</evidence>
<sequence length="389" mass="42523">MEGLTKAGVVPANKTPSQPKPPKHAANMSPSSRRFTSLPAQVADALRQGIDQGAWKDWLPGERTLGEMYQVSRKTLRKALAQLQAEGLVKAEHGLGNRIMAPKSRKSRKAGTEQVVALLTPDPMEYMRPHTLLWINRLKSMLIENGSKLITLDGRKYFGKQPGGALAKLNAQQSIACWLLANSTESTQRWFHDHKVPCVIAGSCHPGIDLPHVDLDHYAMCRHAAGVLLAAGHTRVALLNERSGRAGDAESEAGFIAGVRDSRREAAVPLVLYHDHTAASLSRAITRLLDMPNPPTALLVSNSASYLTVISVLAQRGLRVPADMSVVSRDDEPFLSFLVPTPSRYTAGPYTFAKKILRPLMQILHGESVTTRSIRIIPDYHKGGSLRVL</sequence>
<dbReference type="AlphaFoldDB" id="A0A2U8E1Y9"/>
<evidence type="ECO:0000256" key="3">
    <source>
        <dbReference type="ARBA" id="ARBA00023163"/>
    </source>
</evidence>
<dbReference type="Gene3D" id="3.40.50.2300">
    <property type="match status" value="2"/>
</dbReference>
<evidence type="ECO:0000313" key="6">
    <source>
        <dbReference type="EMBL" id="AWI08851.1"/>
    </source>
</evidence>
<evidence type="ECO:0000313" key="7">
    <source>
        <dbReference type="Proteomes" id="UP000244896"/>
    </source>
</evidence>
<gene>
    <name evidence="6" type="ORF">CKA38_05925</name>
</gene>